<reference evidence="2" key="1">
    <citation type="submission" date="2023-06" db="EMBL/GenBank/DDBJ databases">
        <title>Genome-scale phylogeny and comparative genomics of the fungal order Sordariales.</title>
        <authorList>
            <consortium name="Lawrence Berkeley National Laboratory"/>
            <person name="Hensen N."/>
            <person name="Bonometti L."/>
            <person name="Westerberg I."/>
            <person name="Brannstrom I.O."/>
            <person name="Guillou S."/>
            <person name="Cros-Aarteil S."/>
            <person name="Calhoun S."/>
            <person name="Haridas S."/>
            <person name="Kuo A."/>
            <person name="Mondo S."/>
            <person name="Pangilinan J."/>
            <person name="Riley R."/>
            <person name="Labutti K."/>
            <person name="Andreopoulos B."/>
            <person name="Lipzen A."/>
            <person name="Chen C."/>
            <person name="Yanf M."/>
            <person name="Daum C."/>
            <person name="Ng V."/>
            <person name="Clum A."/>
            <person name="Steindorff A."/>
            <person name="Ohm R."/>
            <person name="Martin F."/>
            <person name="Silar P."/>
            <person name="Natvig D."/>
            <person name="Lalanne C."/>
            <person name="Gautier V."/>
            <person name="Ament-Velasquez S.L."/>
            <person name="Kruys A."/>
            <person name="Hutchinson M.I."/>
            <person name="Powell A.J."/>
            <person name="Barry K."/>
            <person name="Miller A.N."/>
            <person name="Grigoriev I.V."/>
            <person name="Debuchy R."/>
            <person name="Gladieux P."/>
            <person name="Thoren M.H."/>
            <person name="Johannesson H."/>
        </authorList>
    </citation>
    <scope>NUCLEOTIDE SEQUENCE</scope>
    <source>
        <strain evidence="2">PSN4</strain>
    </source>
</reference>
<evidence type="ECO:0000259" key="1">
    <source>
        <dbReference type="PROSITE" id="PS51831"/>
    </source>
</evidence>
<gene>
    <name evidence="2" type="ORF">QBC47DRAFT_390280</name>
</gene>
<dbReference type="InterPro" id="IPR003607">
    <property type="entry name" value="HD/PDEase_dom"/>
</dbReference>
<comment type="caution">
    <text evidence="2">The sequence shown here is derived from an EMBL/GenBank/DDBJ whole genome shotgun (WGS) entry which is preliminary data.</text>
</comment>
<dbReference type="SMART" id="SM00471">
    <property type="entry name" value="HDc"/>
    <property type="match status" value="1"/>
</dbReference>
<feature type="domain" description="HD" evidence="1">
    <location>
        <begin position="119"/>
        <end position="234"/>
    </location>
</feature>
<protein>
    <recommendedName>
        <fullName evidence="1">HD domain-containing protein</fullName>
    </recommendedName>
</protein>
<dbReference type="CDD" id="cd00077">
    <property type="entry name" value="HDc"/>
    <property type="match status" value="1"/>
</dbReference>
<dbReference type="InterPro" id="IPR017771">
    <property type="entry name" value="Cyanamide_hydratase_HD"/>
</dbReference>
<dbReference type="PANTHER" id="PTHR35569:SF1">
    <property type="entry name" value="CYANAMIDE HYDRATASE DDI2-RELATED"/>
    <property type="match status" value="1"/>
</dbReference>
<dbReference type="Gene3D" id="1.10.3210.10">
    <property type="entry name" value="Hypothetical protein af1432"/>
    <property type="match status" value="1"/>
</dbReference>
<organism evidence="2 3">
    <name type="scientific">Echria macrotheca</name>
    <dbReference type="NCBI Taxonomy" id="438768"/>
    <lineage>
        <taxon>Eukaryota</taxon>
        <taxon>Fungi</taxon>
        <taxon>Dikarya</taxon>
        <taxon>Ascomycota</taxon>
        <taxon>Pezizomycotina</taxon>
        <taxon>Sordariomycetes</taxon>
        <taxon>Sordariomycetidae</taxon>
        <taxon>Sordariales</taxon>
        <taxon>Schizotheciaceae</taxon>
        <taxon>Echria</taxon>
    </lineage>
</organism>
<evidence type="ECO:0000313" key="2">
    <source>
        <dbReference type="EMBL" id="KAK1752325.1"/>
    </source>
</evidence>
<dbReference type="PROSITE" id="PS51831">
    <property type="entry name" value="HD"/>
    <property type="match status" value="1"/>
</dbReference>
<dbReference type="NCBIfam" id="TIGR03401">
    <property type="entry name" value="cyanamide_fam"/>
    <property type="match status" value="1"/>
</dbReference>
<proteinExistence type="predicted"/>
<name>A0AAJ0F8M9_9PEZI</name>
<keyword evidence="3" id="KW-1185">Reference proteome</keyword>
<dbReference type="PANTHER" id="PTHR35569">
    <property type="entry name" value="CYANAMIDE HYDRATASE DDI2-RELATED"/>
    <property type="match status" value="1"/>
</dbReference>
<sequence length="303" mass="33978">MERYKTAVASCSMLTRLDQTRRDFETSVPTINNFWPKDNTRQTSKLLITSLPPNNMASTDTVSLHGWTAVPVDAEAIFQGKPYLHEPKRVFVQGIPFPSDDPLVSRVQAYAKEKLPVPTYNHSMRVYYWATIILQQQFPSHAATLSPSTLALTCLLHDIGTTHDHLHATQMSFEFYGGILALNLLQDPSSEATAPQSQAEAVCEAIIRHQDLGTVGEITFLGQLIQLATIYDNVGKFAALVHADTRVDVNRAFPRKHWSACFARTIEEENGLKPWAHTTHLGRKEFPGGVLENSLMAEYDDWE</sequence>
<accession>A0AAJ0F8M9</accession>
<evidence type="ECO:0000313" key="3">
    <source>
        <dbReference type="Proteomes" id="UP001239445"/>
    </source>
</evidence>
<dbReference type="Pfam" id="PF01966">
    <property type="entry name" value="HD"/>
    <property type="match status" value="1"/>
</dbReference>
<dbReference type="Proteomes" id="UP001239445">
    <property type="component" value="Unassembled WGS sequence"/>
</dbReference>
<dbReference type="SUPFAM" id="SSF109604">
    <property type="entry name" value="HD-domain/PDEase-like"/>
    <property type="match status" value="1"/>
</dbReference>
<dbReference type="InterPro" id="IPR006674">
    <property type="entry name" value="HD_domain"/>
</dbReference>
<dbReference type="AlphaFoldDB" id="A0AAJ0F8M9"/>
<dbReference type="EMBL" id="MU839840">
    <property type="protein sequence ID" value="KAK1752325.1"/>
    <property type="molecule type" value="Genomic_DNA"/>
</dbReference>